<evidence type="ECO:0000313" key="2">
    <source>
        <dbReference type="EMBL" id="UZA51888.1"/>
    </source>
</evidence>
<dbReference type="EMBL" id="CP087830">
    <property type="protein sequence ID" value="UZA02979.1"/>
    <property type="molecule type" value="Genomic_DNA"/>
</dbReference>
<protein>
    <submittedName>
        <fullName evidence="2">Uncharacterized protein</fullName>
    </submittedName>
</protein>
<dbReference type="GeneID" id="77187452"/>
<dbReference type="RefSeq" id="WP_112741743.1">
    <property type="nucleotide sequence ID" value="NZ_CP030241.1"/>
</dbReference>
<sequence length="183" mass="20164">MIFASHEPFLQSKAQMLIMPVSTDGNIVHPVIARCKGLYADNYEHYQKKAIGGELSLGDAMVFRISKQTTGLGVQMGGAEYVGSLVIQKFPEQPISVRMLKHSLTALKPHVYELMRYKGLRRVAILGSALLVKNATAQEGSTVEWLTAEHIMNVCQDVLGDVPKLTVEVHFGRNIPLSFAKNA</sequence>
<evidence type="ECO:0000313" key="4">
    <source>
        <dbReference type="Proteomes" id="UP001163632"/>
    </source>
</evidence>
<keyword evidence="4" id="KW-1185">Reference proteome</keyword>
<dbReference type="EMBL" id="CP087781">
    <property type="protein sequence ID" value="UZA51888.1"/>
    <property type="molecule type" value="Genomic_DNA"/>
</dbReference>
<dbReference type="Proteomes" id="UP001163283">
    <property type="component" value="Chromosome"/>
</dbReference>
<accession>A0AAQ2Q2G0</accession>
<reference evidence="2 3" key="1">
    <citation type="journal article" date="2022" name="BMC Microbiol.">
        <title>Whole genome sequencing of Moraxella bovis strains from North America reveals two genotypes with different genetic determinants.</title>
        <authorList>
            <person name="Wynn E.L."/>
            <person name="Hille M.M."/>
            <person name="Loy J.D."/>
            <person name="Schuller G."/>
            <person name="Kuhn K.L."/>
            <person name="Dickey A.M."/>
            <person name="Bono J.L."/>
            <person name="Clawson M.L."/>
        </authorList>
    </citation>
    <scope>NUCLEOTIDE SEQUENCE [LARGE SCALE GENOMIC DNA]</scope>
    <source>
        <strain evidence="1">SAM102599</strain>
        <strain evidence="2 3">SAM57978</strain>
    </source>
</reference>
<evidence type="ECO:0000313" key="1">
    <source>
        <dbReference type="EMBL" id="UZA02979.1"/>
    </source>
</evidence>
<proteinExistence type="predicted"/>
<gene>
    <name evidence="1" type="ORF">LP092_13750</name>
    <name evidence="2" type="ORF">LP129_01595</name>
</gene>
<dbReference type="AlphaFoldDB" id="A0AAQ2Q2G0"/>
<dbReference type="KEGG" id="mboi:DQF64_01155"/>
<evidence type="ECO:0000313" key="3">
    <source>
        <dbReference type="Proteomes" id="UP001163283"/>
    </source>
</evidence>
<organism evidence="2 3">
    <name type="scientific">Moraxella bovis</name>
    <dbReference type="NCBI Taxonomy" id="476"/>
    <lineage>
        <taxon>Bacteria</taxon>
        <taxon>Pseudomonadati</taxon>
        <taxon>Pseudomonadota</taxon>
        <taxon>Gammaproteobacteria</taxon>
        <taxon>Moraxellales</taxon>
        <taxon>Moraxellaceae</taxon>
        <taxon>Moraxella</taxon>
    </lineage>
</organism>
<dbReference type="Proteomes" id="UP001163632">
    <property type="component" value="Chromosome"/>
</dbReference>
<name>A0AAQ2Q2G0_MORBO</name>